<evidence type="ECO:0000256" key="1">
    <source>
        <dbReference type="ARBA" id="ARBA00007661"/>
    </source>
</evidence>
<evidence type="ECO:0000256" key="3">
    <source>
        <dbReference type="ARBA" id="ARBA00022857"/>
    </source>
</evidence>
<reference evidence="5 6" key="1">
    <citation type="submission" date="2019-05" db="EMBL/GenBank/DDBJ databases">
        <title>Roseovarius bejariae sp. nov., a moderately halophylic bacterium isolated from a saline soil in Rambla Salada (Murcia).</title>
        <authorList>
            <person name="Castro D.J."/>
            <person name="Gomez-Altuve A."/>
            <person name="Reina J.C."/>
            <person name="Rodriguez M."/>
            <person name="Sampedro I."/>
            <person name="Llamas I."/>
            <person name="Martinez-Checa F."/>
        </authorList>
    </citation>
    <scope>NUCLEOTIDE SEQUENCE [LARGE SCALE GENOMIC DNA]</scope>
    <source>
        <strain evidence="5 6">A21</strain>
    </source>
</reference>
<evidence type="ECO:0000313" key="6">
    <source>
        <dbReference type="Proteomes" id="UP000564704"/>
    </source>
</evidence>
<gene>
    <name evidence="5" type="ORF">FDP25_12920</name>
</gene>
<dbReference type="GO" id="GO:0004420">
    <property type="term" value="F:hydroxymethylglutaryl-CoA reductase (NADPH) activity"/>
    <property type="evidence" value="ECO:0007669"/>
    <property type="project" value="UniProtKB-EC"/>
</dbReference>
<comment type="caution">
    <text evidence="5">The sequence shown here is derived from an EMBL/GenBank/DDBJ whole genome shotgun (WGS) entry which is preliminary data.</text>
</comment>
<accession>A0A844D4X4</accession>
<dbReference type="Gene3D" id="3.30.70.420">
    <property type="entry name" value="Hydroxymethylglutaryl-CoA reductase, class I/II, NAD/NADP-binding domain"/>
    <property type="match status" value="1"/>
</dbReference>
<dbReference type="SUPFAM" id="SSF56542">
    <property type="entry name" value="Substrate-binding domain of HMG-CoA reductase"/>
    <property type="match status" value="1"/>
</dbReference>
<evidence type="ECO:0000256" key="2">
    <source>
        <dbReference type="ARBA" id="ARBA00012999"/>
    </source>
</evidence>
<evidence type="ECO:0000313" key="5">
    <source>
        <dbReference type="EMBL" id="MRU16338.1"/>
    </source>
</evidence>
<keyword evidence="4" id="KW-0560">Oxidoreductase</keyword>
<evidence type="ECO:0000256" key="4">
    <source>
        <dbReference type="ARBA" id="ARBA00023002"/>
    </source>
</evidence>
<dbReference type="GO" id="GO:0008299">
    <property type="term" value="P:isoprenoid biosynthetic process"/>
    <property type="evidence" value="ECO:0007669"/>
    <property type="project" value="InterPro"/>
</dbReference>
<protein>
    <recommendedName>
        <fullName evidence="2">hydroxymethylglutaryl-CoA reductase (NADPH)</fullName>
        <ecNumber evidence="2">1.1.1.34</ecNumber>
    </recommendedName>
</protein>
<dbReference type="GO" id="GO:0015936">
    <property type="term" value="P:coenzyme A metabolic process"/>
    <property type="evidence" value="ECO:0007669"/>
    <property type="project" value="InterPro"/>
</dbReference>
<dbReference type="InterPro" id="IPR002202">
    <property type="entry name" value="HMG_CoA_Rdtase"/>
</dbReference>
<dbReference type="Proteomes" id="UP000564704">
    <property type="component" value="Unassembled WGS sequence"/>
</dbReference>
<dbReference type="RefSeq" id="WP_343032047.1">
    <property type="nucleotide sequence ID" value="NZ_SZWE01000001.1"/>
</dbReference>
<dbReference type="InterPro" id="IPR004554">
    <property type="entry name" value="HMG_CoA_Rdtase_eu_arc"/>
</dbReference>
<keyword evidence="6" id="KW-1185">Reference proteome</keyword>
<dbReference type="Gene3D" id="3.90.770.10">
    <property type="entry name" value="3-hydroxy-3-methylglutaryl-coenzyme A Reductase, Chain A, domain 2"/>
    <property type="match status" value="1"/>
</dbReference>
<dbReference type="InterPro" id="IPR009023">
    <property type="entry name" value="HMG_CoA_Rdtase_NAD(P)-bd_sf"/>
</dbReference>
<comment type="similarity">
    <text evidence="1">Belongs to the HMG-CoA reductase family.</text>
</comment>
<dbReference type="PANTHER" id="PTHR10572">
    <property type="entry name" value="3-HYDROXY-3-METHYLGLUTARYL-COENZYME A REDUCTASE"/>
    <property type="match status" value="1"/>
</dbReference>
<dbReference type="InterPro" id="IPR023074">
    <property type="entry name" value="HMG_CoA_Rdtase_cat_sf"/>
</dbReference>
<dbReference type="PROSITE" id="PS00318">
    <property type="entry name" value="HMG_COA_REDUCTASE_2"/>
    <property type="match status" value="1"/>
</dbReference>
<dbReference type="EC" id="1.1.1.34" evidence="2"/>
<proteinExistence type="inferred from homology"/>
<sequence>MVIPFHVTEMLRRVMARYDAEKTPQKMAPNDDAFSLLRPMRKISQATVEKYWARLRPTACAADQAELADPVTMAQAEQYSANIENFIGTVKLPVGIIGPLRLTGMNANGDYHVPLATSEAALVASYARGAAAATKAGGISTAVLYEGVIRTPAFVMKDLLSAGQFVEWVVRNVEDLQAAAEATTRHGKLVSLEPFIDNNIAFLICRYTTGDAAGQNMVTIATDALCQRIAEACPVPIEAWYIEGNFSGDKKASALGMVTGRGRKVSASVILPREVVEQVLGTTVEDMLAYGRVANLGSLLSGQLGAQAHYANGLAALYIATGQDAACVAESAMGVTRMEPRGEDLYVSVTMPNILVGSVGGGTGLPSQSAALNILGLKGAGHGAALAEIAAATCLCGEISIVAAISAGDFTRAHENLARHR</sequence>
<dbReference type="CDD" id="cd00643">
    <property type="entry name" value="HMG-CoA_reductase_classI"/>
    <property type="match status" value="1"/>
</dbReference>
<dbReference type="AlphaFoldDB" id="A0A844D4X4"/>
<keyword evidence="3" id="KW-0521">NADP</keyword>
<dbReference type="PRINTS" id="PR00071">
    <property type="entry name" value="HMGCOARDTASE"/>
</dbReference>
<dbReference type="Pfam" id="PF00368">
    <property type="entry name" value="HMG-CoA_red"/>
    <property type="match status" value="1"/>
</dbReference>
<dbReference type="InterPro" id="IPR009029">
    <property type="entry name" value="HMG_CoA_Rdtase_sub-bd_dom_sf"/>
</dbReference>
<dbReference type="EMBL" id="SZWE01000001">
    <property type="protein sequence ID" value="MRU16338.1"/>
    <property type="molecule type" value="Genomic_DNA"/>
</dbReference>
<dbReference type="PANTHER" id="PTHR10572:SF24">
    <property type="entry name" value="3-HYDROXY-3-METHYLGLUTARYL-COENZYME A REDUCTASE"/>
    <property type="match status" value="1"/>
</dbReference>
<dbReference type="SUPFAM" id="SSF55035">
    <property type="entry name" value="NAD-binding domain of HMG-CoA reductase"/>
    <property type="match status" value="1"/>
</dbReference>
<name>A0A844D4X4_9RHOB</name>
<organism evidence="5 6">
    <name type="scientific">Roseovarius bejariae</name>
    <dbReference type="NCBI Taxonomy" id="2576383"/>
    <lineage>
        <taxon>Bacteria</taxon>
        <taxon>Pseudomonadati</taxon>
        <taxon>Pseudomonadota</taxon>
        <taxon>Alphaproteobacteria</taxon>
        <taxon>Rhodobacterales</taxon>
        <taxon>Roseobacteraceae</taxon>
        <taxon>Roseovarius</taxon>
    </lineage>
</organism>
<dbReference type="PROSITE" id="PS50065">
    <property type="entry name" value="HMG_COA_REDUCTASE_4"/>
    <property type="match status" value="1"/>
</dbReference>
<dbReference type="InterPro" id="IPR023076">
    <property type="entry name" value="HMG_CoA_Rdtase_CS"/>
</dbReference>